<sequence length="190" mass="20233">MGDDRIDEAFRAVPRSAFLPMTLRRLAGVDDALPLGGGPTCSQPSTVRDMLILLDVHPGDRVLDVGSGSGWTTGLLSRLAAPGEVIGVELESRLVRSSRRALARLPDLGPWRVEIAEPGVLGLPSAGPFERILVSADARGRVPDPLLDQLADGGVLVGPVDGVMTRVTRSGDHLRTTHHGQYVFVPLQEP</sequence>
<dbReference type="GO" id="GO:0032259">
    <property type="term" value="P:methylation"/>
    <property type="evidence" value="ECO:0007669"/>
    <property type="project" value="UniProtKB-KW"/>
</dbReference>
<evidence type="ECO:0000256" key="9">
    <source>
        <dbReference type="ARBA" id="ARBA00030757"/>
    </source>
</evidence>
<keyword evidence="8" id="KW-0949">S-adenosyl-L-methionine</keyword>
<dbReference type="PANTHER" id="PTHR11579">
    <property type="entry name" value="PROTEIN-L-ISOASPARTATE O-METHYLTRANSFERASE"/>
    <property type="match status" value="1"/>
</dbReference>
<dbReference type="EMBL" id="CP015970">
    <property type="protein sequence ID" value="AOZ48204.1"/>
    <property type="molecule type" value="Genomic_DNA"/>
</dbReference>
<keyword evidence="7" id="KW-0808">Transferase</keyword>
<evidence type="ECO:0000313" key="12">
    <source>
        <dbReference type="EMBL" id="AMS07016.1"/>
    </source>
</evidence>
<comment type="similarity">
    <text evidence="2">Belongs to the methyltransferase superfamily. L-isoaspartyl/D-aspartyl protein methyltransferase family.</text>
</comment>
<dbReference type="AlphaFoldDB" id="A0AAC9FCM2"/>
<dbReference type="InterPro" id="IPR000682">
    <property type="entry name" value="PCMT"/>
</dbReference>
<evidence type="ECO:0000256" key="2">
    <source>
        <dbReference type="ARBA" id="ARBA00005369"/>
    </source>
</evidence>
<keyword evidence="6" id="KW-0489">Methyltransferase</keyword>
<dbReference type="SUPFAM" id="SSF53335">
    <property type="entry name" value="S-adenosyl-L-methionine-dependent methyltransferases"/>
    <property type="match status" value="1"/>
</dbReference>
<evidence type="ECO:0000313" key="13">
    <source>
        <dbReference type="EMBL" id="AOZ48204.1"/>
    </source>
</evidence>
<keyword evidence="5" id="KW-0963">Cytoplasm</keyword>
<evidence type="ECO:0000256" key="6">
    <source>
        <dbReference type="ARBA" id="ARBA00022603"/>
    </source>
</evidence>
<proteinExistence type="inferred from homology"/>
<evidence type="ECO:0000256" key="3">
    <source>
        <dbReference type="ARBA" id="ARBA00011890"/>
    </source>
</evidence>
<keyword evidence="15" id="KW-1185">Reference proteome</keyword>
<dbReference type="Proteomes" id="UP000178666">
    <property type="component" value="Chromosome"/>
</dbReference>
<evidence type="ECO:0000256" key="1">
    <source>
        <dbReference type="ARBA" id="ARBA00004496"/>
    </source>
</evidence>
<accession>A0AAC9FCM2</accession>
<organism evidence="12 14">
    <name type="scientific">Acidipropionibacterium acidipropionici</name>
    <dbReference type="NCBI Taxonomy" id="1748"/>
    <lineage>
        <taxon>Bacteria</taxon>
        <taxon>Bacillati</taxon>
        <taxon>Actinomycetota</taxon>
        <taxon>Actinomycetes</taxon>
        <taxon>Propionibacteriales</taxon>
        <taxon>Propionibacteriaceae</taxon>
        <taxon>Acidipropionibacterium</taxon>
    </lineage>
</organism>
<reference evidence="13 15" key="1">
    <citation type="journal article" date="2016" name="Plant Dis.">
        <title>Improved production of propionic acid using genome shuffling.</title>
        <authorList>
            <person name="Luna-Flores C.H."/>
            <person name="Palfreyman R.W."/>
            <person name="Kromer J.O."/>
            <person name="Nielsen L.K."/>
            <person name="Marcellin E."/>
        </authorList>
    </citation>
    <scope>NUCLEOTIDE SEQUENCE [LARGE SCALE GENOMIC DNA]</scope>
    <source>
        <strain evidence="13 15">F3E8</strain>
    </source>
</reference>
<dbReference type="Pfam" id="PF01135">
    <property type="entry name" value="PCMT"/>
    <property type="match status" value="1"/>
</dbReference>
<evidence type="ECO:0000256" key="8">
    <source>
        <dbReference type="ARBA" id="ARBA00022691"/>
    </source>
</evidence>
<evidence type="ECO:0000256" key="7">
    <source>
        <dbReference type="ARBA" id="ARBA00022679"/>
    </source>
</evidence>
<protein>
    <recommendedName>
        <fullName evidence="4">Protein-L-isoaspartate O-methyltransferase</fullName>
        <ecNumber evidence="3">2.1.1.77</ecNumber>
    </recommendedName>
    <alternativeName>
        <fullName evidence="11">L-isoaspartyl protein carboxyl methyltransferase</fullName>
    </alternativeName>
    <alternativeName>
        <fullName evidence="9">Protein L-isoaspartyl methyltransferase</fullName>
    </alternativeName>
    <alternativeName>
        <fullName evidence="10">Protein-beta-aspartate methyltransferase</fullName>
    </alternativeName>
</protein>
<dbReference type="GO" id="GO:0004719">
    <property type="term" value="F:protein-L-isoaspartate (D-aspartate) O-methyltransferase activity"/>
    <property type="evidence" value="ECO:0007669"/>
    <property type="project" value="UniProtKB-EC"/>
</dbReference>
<evidence type="ECO:0000256" key="10">
    <source>
        <dbReference type="ARBA" id="ARBA00031323"/>
    </source>
</evidence>
<comment type="subcellular location">
    <subcellularLocation>
        <location evidence="1">Cytoplasm</location>
    </subcellularLocation>
</comment>
<dbReference type="EC" id="2.1.1.77" evidence="3"/>
<dbReference type="InterPro" id="IPR029063">
    <property type="entry name" value="SAM-dependent_MTases_sf"/>
</dbReference>
<gene>
    <name evidence="13" type="ORF">A8L58_06395</name>
    <name evidence="12" type="ORF">AXH35_04930</name>
</gene>
<dbReference type="EMBL" id="CP014352">
    <property type="protein sequence ID" value="AMS07016.1"/>
    <property type="molecule type" value="Genomic_DNA"/>
</dbReference>
<dbReference type="Gene3D" id="3.40.50.150">
    <property type="entry name" value="Vaccinia Virus protein VP39"/>
    <property type="match status" value="1"/>
</dbReference>
<reference evidence="12 14" key="2">
    <citation type="submission" date="2016-02" db="EMBL/GenBank/DDBJ databases">
        <title>Complete Genome Sequence of Propionibacterium acidipropionici ATCC 55737.</title>
        <authorList>
            <person name="Luna Flores C.H."/>
            <person name="Nielsen L.K."/>
            <person name="Marcellin E."/>
        </authorList>
    </citation>
    <scope>NUCLEOTIDE SEQUENCE [LARGE SCALE GENOMIC DNA]</scope>
    <source>
        <strain evidence="12 14">ATCC 55737</strain>
    </source>
</reference>
<evidence type="ECO:0000313" key="14">
    <source>
        <dbReference type="Proteomes" id="UP000075221"/>
    </source>
</evidence>
<dbReference type="Proteomes" id="UP000075221">
    <property type="component" value="Chromosome"/>
</dbReference>
<dbReference type="RefSeq" id="WP_062820661.1">
    <property type="nucleotide sequence ID" value="NZ_CP014352.1"/>
</dbReference>
<evidence type="ECO:0000313" key="15">
    <source>
        <dbReference type="Proteomes" id="UP000178666"/>
    </source>
</evidence>
<dbReference type="GO" id="GO:0005737">
    <property type="term" value="C:cytoplasm"/>
    <property type="evidence" value="ECO:0007669"/>
    <property type="project" value="UniProtKB-SubCell"/>
</dbReference>
<evidence type="ECO:0000256" key="5">
    <source>
        <dbReference type="ARBA" id="ARBA00022490"/>
    </source>
</evidence>
<dbReference type="PANTHER" id="PTHR11579:SF0">
    <property type="entry name" value="PROTEIN-L-ISOASPARTATE(D-ASPARTATE) O-METHYLTRANSFERASE"/>
    <property type="match status" value="1"/>
</dbReference>
<name>A0AAC9FCM2_9ACTN</name>
<evidence type="ECO:0000256" key="11">
    <source>
        <dbReference type="ARBA" id="ARBA00031350"/>
    </source>
</evidence>
<evidence type="ECO:0000256" key="4">
    <source>
        <dbReference type="ARBA" id="ARBA00013346"/>
    </source>
</evidence>